<dbReference type="InterPro" id="IPR000008">
    <property type="entry name" value="C2_dom"/>
</dbReference>
<dbReference type="SUPFAM" id="SSF49562">
    <property type="entry name" value="C2 domain (Calcium/lipid-binding domain, CaLB)"/>
    <property type="match status" value="1"/>
</dbReference>
<dbReference type="PROSITE" id="PS50004">
    <property type="entry name" value="C2"/>
    <property type="match status" value="1"/>
</dbReference>
<accession>A0ABR4DP62</accession>
<feature type="compositionally biased region" description="Pro residues" evidence="1">
    <location>
        <begin position="455"/>
        <end position="464"/>
    </location>
</feature>
<feature type="region of interest" description="Disordered" evidence="1">
    <location>
        <begin position="1"/>
        <end position="77"/>
    </location>
</feature>
<feature type="compositionally biased region" description="Low complexity" evidence="1">
    <location>
        <begin position="538"/>
        <end position="547"/>
    </location>
</feature>
<feature type="compositionally biased region" description="Basic and acidic residues" evidence="1">
    <location>
        <begin position="548"/>
        <end position="560"/>
    </location>
</feature>
<evidence type="ECO:0000259" key="2">
    <source>
        <dbReference type="PROSITE" id="PS50004"/>
    </source>
</evidence>
<proteinExistence type="predicted"/>
<sequence>MSGPAPAEASAPLDGSTGQENPDAQPAAPAPASPPPADDGDDHEKGIHGLKQKVTGKKDELKDKAHPPGGYDPTPLPDFPSGWTIRIIFDRAENLPAADISTQRCDPYIQATLTAAIPKRHKEDPALTWRTRTIRTTCEPVWEEEWVVANVPSSGFKLKCRLFDEDYPDHDDRLGNVTFETNSITEGWSLGPEGQWFDIKKRMASKRAYFFKAITSTIDKNTSMTGRLNLKIEVIGPSEGKGSQMYTVGPSIFFKHFSPLLGRLMGIKVNQDEAQDEIEYDSESGEKKVQKYDFQSNELQLSGPVPEHLYHRYVEFSSWVGSMFTATGLRGKVLHKALHKQHNRIYSFSQSTQWGSFKPCTEEAALQFLRMAHFDEGGRVFTYVLTLDGLLRFTETGKEFGIDFLSKHTMHSDVATYIACSGEFFIRRLAKADAPEHQGETDPGEPTHPSEDLPGGPPHSQPPTDPRRYQLVIDNDSGTYRPDKRILPNLREFLERNFPGLGIVVMHWEDDECQELKEKQRQVKKKEGGGMQLVQNRSPDSSSISSSDESRLDSDGEYGGRKHWKSKREAAWDIVEDPHRLKQMSLSGGKPKPGQDATGHHAEA</sequence>
<gene>
    <name evidence="3" type="ORF">FJTKL_08090</name>
</gene>
<dbReference type="Gene3D" id="2.60.40.150">
    <property type="entry name" value="C2 domain"/>
    <property type="match status" value="1"/>
</dbReference>
<keyword evidence="4" id="KW-1185">Reference proteome</keyword>
<dbReference type="PANTHER" id="PTHR47800:SF5">
    <property type="entry name" value="FER-1-LIKE PROTEIN 6"/>
    <property type="match status" value="1"/>
</dbReference>
<feature type="region of interest" description="Disordered" evidence="1">
    <location>
        <begin position="433"/>
        <end position="481"/>
    </location>
</feature>
<feature type="compositionally biased region" description="Pro residues" evidence="1">
    <location>
        <begin position="28"/>
        <end position="37"/>
    </location>
</feature>
<dbReference type="InterPro" id="IPR035892">
    <property type="entry name" value="C2_domain_sf"/>
</dbReference>
<evidence type="ECO:0000256" key="1">
    <source>
        <dbReference type="SAM" id="MobiDB-lite"/>
    </source>
</evidence>
<evidence type="ECO:0000313" key="4">
    <source>
        <dbReference type="Proteomes" id="UP001600888"/>
    </source>
</evidence>
<organism evidence="3 4">
    <name type="scientific">Diaporthe vaccinii</name>
    <dbReference type="NCBI Taxonomy" id="105482"/>
    <lineage>
        <taxon>Eukaryota</taxon>
        <taxon>Fungi</taxon>
        <taxon>Dikarya</taxon>
        <taxon>Ascomycota</taxon>
        <taxon>Pezizomycotina</taxon>
        <taxon>Sordariomycetes</taxon>
        <taxon>Sordariomycetidae</taxon>
        <taxon>Diaporthales</taxon>
        <taxon>Diaporthaceae</taxon>
        <taxon>Diaporthe</taxon>
        <taxon>Diaporthe eres species complex</taxon>
    </lineage>
</organism>
<dbReference type="Proteomes" id="UP001600888">
    <property type="component" value="Unassembled WGS sequence"/>
</dbReference>
<feature type="compositionally biased region" description="Basic and acidic residues" evidence="1">
    <location>
        <begin position="56"/>
        <end position="66"/>
    </location>
</feature>
<dbReference type="PANTHER" id="PTHR47800">
    <property type="entry name" value="C2 DOMAIN-CONTAINING PROTEIN"/>
    <property type="match status" value="1"/>
</dbReference>
<feature type="region of interest" description="Disordered" evidence="1">
    <location>
        <begin position="522"/>
        <end position="604"/>
    </location>
</feature>
<evidence type="ECO:0000313" key="3">
    <source>
        <dbReference type="EMBL" id="KAL2272122.1"/>
    </source>
</evidence>
<dbReference type="SMART" id="SM00239">
    <property type="entry name" value="C2"/>
    <property type="match status" value="1"/>
</dbReference>
<protein>
    <recommendedName>
        <fullName evidence="2">C2 domain-containing protein</fullName>
    </recommendedName>
</protein>
<dbReference type="EMBL" id="JBAWTH010000309">
    <property type="protein sequence ID" value="KAL2272122.1"/>
    <property type="molecule type" value="Genomic_DNA"/>
</dbReference>
<feature type="compositionally biased region" description="Basic and acidic residues" evidence="1">
    <location>
        <begin position="567"/>
        <end position="580"/>
    </location>
</feature>
<name>A0ABR4DP62_9PEZI</name>
<feature type="domain" description="C2" evidence="2">
    <location>
        <begin position="67"/>
        <end position="197"/>
    </location>
</feature>
<comment type="caution">
    <text evidence="3">The sequence shown here is derived from an EMBL/GenBank/DDBJ whole genome shotgun (WGS) entry which is preliminary data.</text>
</comment>
<reference evidence="3 4" key="1">
    <citation type="submission" date="2024-03" db="EMBL/GenBank/DDBJ databases">
        <title>A high-quality draft genome sequence of Diaporthe vaccinii, a causative agent of upright dieback and viscid rot disease in cranberry plants.</title>
        <authorList>
            <person name="Sarrasin M."/>
            <person name="Lang B.F."/>
            <person name="Burger G."/>
        </authorList>
    </citation>
    <scope>NUCLEOTIDE SEQUENCE [LARGE SCALE GENOMIC DNA]</scope>
    <source>
        <strain evidence="3 4">IS7</strain>
    </source>
</reference>
<dbReference type="Pfam" id="PF00168">
    <property type="entry name" value="C2"/>
    <property type="match status" value="1"/>
</dbReference>